<dbReference type="PROSITE" id="PS50192">
    <property type="entry name" value="T_SNARE"/>
    <property type="match status" value="2"/>
</dbReference>
<dbReference type="Gene3D" id="1.20.5.110">
    <property type="match status" value="2"/>
</dbReference>
<feature type="domain" description="T-SNARE coiled-coil homology" evidence="12">
    <location>
        <begin position="142"/>
        <end position="187"/>
    </location>
</feature>
<evidence type="ECO:0000256" key="5">
    <source>
        <dbReference type="ARBA" id="ARBA00022737"/>
    </source>
</evidence>
<dbReference type="Pfam" id="PF02137">
    <property type="entry name" value="A_deamin"/>
    <property type="match status" value="1"/>
</dbReference>
<dbReference type="GO" id="GO:0005737">
    <property type="term" value="C:cytoplasm"/>
    <property type="evidence" value="ECO:0007669"/>
    <property type="project" value="TreeGrafter"/>
</dbReference>
<evidence type="ECO:0000256" key="7">
    <source>
        <dbReference type="ARBA" id="ARBA00023054"/>
    </source>
</evidence>
<comment type="caution">
    <text evidence="13">The sequence shown here is derived from an EMBL/GenBank/DDBJ whole genome shotgun (WGS) entry which is preliminary data.</text>
</comment>
<dbReference type="GO" id="GO:0045202">
    <property type="term" value="C:synapse"/>
    <property type="evidence" value="ECO:0007669"/>
    <property type="project" value="UniProtKB-SubCell"/>
</dbReference>
<proteinExistence type="inferred from homology"/>
<accession>A0A9Q0X6N4</accession>
<feature type="compositionally biased region" description="Low complexity" evidence="10">
    <location>
        <begin position="363"/>
        <end position="374"/>
    </location>
</feature>
<dbReference type="SMART" id="SM00552">
    <property type="entry name" value="ADEAMc"/>
    <property type="match status" value="1"/>
</dbReference>
<dbReference type="EMBL" id="JAPFRF010000023">
    <property type="protein sequence ID" value="KAJ7303873.1"/>
    <property type="molecule type" value="Genomic_DNA"/>
</dbReference>
<keyword evidence="4" id="KW-0771">Synaptosome</keyword>
<keyword evidence="3" id="KW-0472">Membrane</keyword>
<dbReference type="OrthoDB" id="10268011at2759"/>
<dbReference type="GO" id="GO:0005886">
    <property type="term" value="C:plasma membrane"/>
    <property type="evidence" value="ECO:0007669"/>
    <property type="project" value="UniProtKB-SubCell"/>
</dbReference>
<evidence type="ECO:0000313" key="13">
    <source>
        <dbReference type="EMBL" id="KAJ7303873.1"/>
    </source>
</evidence>
<keyword evidence="14" id="KW-1185">Reference proteome</keyword>
<dbReference type="PANTHER" id="PTHR10910">
    <property type="entry name" value="EUKARYOTE SPECIFIC DSRNA BINDING PROTEIN"/>
    <property type="match status" value="1"/>
</dbReference>
<evidence type="ECO:0000256" key="6">
    <source>
        <dbReference type="ARBA" id="ARBA00023018"/>
    </source>
</evidence>
<protein>
    <recommendedName>
        <fullName evidence="9">Synaptosomal-associated protein</fullName>
    </recommendedName>
</protein>
<dbReference type="GO" id="GO:0006396">
    <property type="term" value="P:RNA processing"/>
    <property type="evidence" value="ECO:0007669"/>
    <property type="project" value="InterPro"/>
</dbReference>
<keyword evidence="7" id="KW-0175">Coiled coil</keyword>
<evidence type="ECO:0000256" key="9">
    <source>
        <dbReference type="RuleBase" id="RU003496"/>
    </source>
</evidence>
<feature type="domain" description="T-SNARE coiled-coil homology" evidence="12">
    <location>
        <begin position="20"/>
        <end position="82"/>
    </location>
</feature>
<evidence type="ECO:0000259" key="12">
    <source>
        <dbReference type="PROSITE" id="PS50192"/>
    </source>
</evidence>
<dbReference type="PANTHER" id="PTHR10910:SF106">
    <property type="entry name" value="ADENOSINE DEAMINASE DOMAIN-CONTAINING PROTEIN 2"/>
    <property type="match status" value="1"/>
</dbReference>
<dbReference type="SMART" id="SM00397">
    <property type="entry name" value="t_SNARE"/>
    <property type="match status" value="2"/>
</dbReference>
<evidence type="ECO:0000256" key="8">
    <source>
        <dbReference type="ARBA" id="ARBA00034102"/>
    </source>
</evidence>
<dbReference type="SUPFAM" id="SSF58038">
    <property type="entry name" value="SNARE fusion complex"/>
    <property type="match status" value="2"/>
</dbReference>
<dbReference type="GO" id="GO:0003726">
    <property type="term" value="F:double-stranded RNA adenosine deaminase activity"/>
    <property type="evidence" value="ECO:0007669"/>
    <property type="project" value="TreeGrafter"/>
</dbReference>
<keyword evidence="6" id="KW-0770">Synapse</keyword>
<name>A0A9Q0X6N4_9SAUR</name>
<evidence type="ECO:0000256" key="4">
    <source>
        <dbReference type="ARBA" id="ARBA00022599"/>
    </source>
</evidence>
<dbReference type="GO" id="GO:0008251">
    <property type="term" value="F:tRNA-specific adenosine deaminase activity"/>
    <property type="evidence" value="ECO:0007669"/>
    <property type="project" value="TreeGrafter"/>
</dbReference>
<evidence type="ECO:0000256" key="1">
    <source>
        <dbReference type="ARBA" id="ARBA00004236"/>
    </source>
</evidence>
<feature type="domain" description="A to I editase" evidence="11">
    <location>
        <begin position="478"/>
        <end position="789"/>
    </location>
</feature>
<evidence type="ECO:0000256" key="2">
    <source>
        <dbReference type="ARBA" id="ARBA00009480"/>
    </source>
</evidence>
<evidence type="ECO:0000313" key="14">
    <source>
        <dbReference type="Proteomes" id="UP001142489"/>
    </source>
</evidence>
<dbReference type="InterPro" id="IPR002466">
    <property type="entry name" value="A_deamin"/>
</dbReference>
<comment type="subcellular location">
    <subcellularLocation>
        <location evidence="1">Cell membrane</location>
    </subcellularLocation>
    <subcellularLocation>
        <location evidence="8">Synapse</location>
        <location evidence="8">Synaptosome</location>
    </subcellularLocation>
</comment>
<dbReference type="GO" id="GO:0017075">
    <property type="term" value="F:syntaxin-1 binding"/>
    <property type="evidence" value="ECO:0007669"/>
    <property type="project" value="InterPro"/>
</dbReference>
<dbReference type="InterPro" id="IPR039077">
    <property type="entry name" value="SNAP-25_N_SNARE_chord"/>
</dbReference>
<evidence type="ECO:0000256" key="10">
    <source>
        <dbReference type="SAM" id="MobiDB-lite"/>
    </source>
</evidence>
<dbReference type="Pfam" id="PF00835">
    <property type="entry name" value="SNAP-25"/>
    <property type="match status" value="1"/>
</dbReference>
<reference evidence="13" key="1">
    <citation type="journal article" date="2023" name="DNA Res.">
        <title>Chromosome-level genome assembly of Phrynocephalus forsythii using third-generation DNA sequencing and Hi-C analysis.</title>
        <authorList>
            <person name="Qi Y."/>
            <person name="Zhao W."/>
            <person name="Zhao Y."/>
            <person name="Niu C."/>
            <person name="Cao S."/>
            <person name="Zhang Y."/>
        </authorList>
    </citation>
    <scope>NUCLEOTIDE SEQUENCE</scope>
    <source>
        <tissue evidence="13">Muscle</tissue>
    </source>
</reference>
<dbReference type="GO" id="GO:0005249">
    <property type="term" value="F:voltage-gated potassium channel activity"/>
    <property type="evidence" value="ECO:0007669"/>
    <property type="project" value="InterPro"/>
</dbReference>
<dbReference type="InterPro" id="IPR000928">
    <property type="entry name" value="SNAP-25_dom"/>
</dbReference>
<dbReference type="FunFam" id="1.20.5.110:FF:000007">
    <property type="entry name" value="Synaptosomal-associated protein"/>
    <property type="match status" value="1"/>
</dbReference>
<dbReference type="AlphaFoldDB" id="A0A9Q0X6N4"/>
<dbReference type="GO" id="GO:0003725">
    <property type="term" value="F:double-stranded RNA binding"/>
    <property type="evidence" value="ECO:0007669"/>
    <property type="project" value="TreeGrafter"/>
</dbReference>
<dbReference type="InterPro" id="IPR000727">
    <property type="entry name" value="T_SNARE_dom"/>
</dbReference>
<dbReference type="GO" id="GO:0043005">
    <property type="term" value="C:neuron projection"/>
    <property type="evidence" value="ECO:0007669"/>
    <property type="project" value="UniProtKB-KW"/>
</dbReference>
<organism evidence="13 14">
    <name type="scientific">Phrynocephalus forsythii</name>
    <dbReference type="NCBI Taxonomy" id="171643"/>
    <lineage>
        <taxon>Eukaryota</taxon>
        <taxon>Metazoa</taxon>
        <taxon>Chordata</taxon>
        <taxon>Craniata</taxon>
        <taxon>Vertebrata</taxon>
        <taxon>Euteleostomi</taxon>
        <taxon>Lepidosauria</taxon>
        <taxon>Squamata</taxon>
        <taxon>Bifurcata</taxon>
        <taxon>Unidentata</taxon>
        <taxon>Episquamata</taxon>
        <taxon>Toxicofera</taxon>
        <taxon>Iguania</taxon>
        <taxon>Acrodonta</taxon>
        <taxon>Agamidae</taxon>
        <taxon>Agaminae</taxon>
        <taxon>Phrynocephalus</taxon>
    </lineage>
</organism>
<dbReference type="PROSITE" id="PS50141">
    <property type="entry name" value="A_DEAMIN_EDITASE"/>
    <property type="match status" value="1"/>
</dbReference>
<dbReference type="Proteomes" id="UP001142489">
    <property type="component" value="Unassembled WGS sequence"/>
</dbReference>
<evidence type="ECO:0000256" key="3">
    <source>
        <dbReference type="ARBA" id="ARBA00022475"/>
    </source>
</evidence>
<gene>
    <name evidence="13" type="ORF">JRQ81_011381</name>
</gene>
<comment type="similarity">
    <text evidence="2 9">Belongs to the SNAP-25 family.</text>
</comment>
<dbReference type="CDD" id="cd15894">
    <property type="entry name" value="SNARE_SNAP25N"/>
    <property type="match status" value="1"/>
</dbReference>
<evidence type="ECO:0000259" key="11">
    <source>
        <dbReference type="PROSITE" id="PS50141"/>
    </source>
</evidence>
<keyword evidence="5" id="KW-0677">Repeat</keyword>
<dbReference type="GO" id="GO:0005730">
    <property type="term" value="C:nucleolus"/>
    <property type="evidence" value="ECO:0007669"/>
    <property type="project" value="TreeGrafter"/>
</dbReference>
<dbReference type="GO" id="GO:0006382">
    <property type="term" value="P:adenosine to inosine editing"/>
    <property type="evidence" value="ECO:0007669"/>
    <property type="project" value="TreeGrafter"/>
</dbReference>
<feature type="region of interest" description="Disordered" evidence="10">
    <location>
        <begin position="343"/>
        <end position="411"/>
    </location>
</feature>
<sequence length="797" mass="87650">MAARGPRVGSGVENLEQHIHQINNESLESTVRMLQYIEKSKEAGIQTLVMLDNQGDQLDRIEDGLDQIIQDMKEAEKNLSDLGKCCGLFACPCRKLKSSKALEASKAVAGSTQENVVSRQPCVVDDGNQMVMSGPFIPRKTNDVEEEIEQNLIQVESMLSNLRSMAVDVSNEIAIQNKQVDNIREKLLPVKLQCGWSPVEATSATFWIGNPSVCIRRLSADLWEVPRSSAKPAEVSADTCKDQRRWWTVVVVEEEEEEEGWSTSDPTGSPGLIGYCRRPANLPPSLLSGGVAVPGGERSFVPFGGSGERGGKMLAEEEKARAGGQKPRLAASFERPCLQMPWREEAQPPPLPSPPKETVSRGDSSADAAAAEAPLLPPPAPSMELHQDEWDPPTDQQAESSQEKSSPDVRIPLIKPLDVERDIRHPERCAAITSDMCEMLLGEEAGLQGCMSSVAAFILEREVAESQSPCKETYELVALGTGDLCYEGWIEFSGRRLHDLHGLVVARRALLRYLYKQLLMYSGQDPLALEKCIFCPAGDGLLLTLKPKHFLHLYLSQASSRAAKSSQSPVSQLSPHVGLRVEVKGELKPVSDCCASHLSAHVHCVSSVDKLLRWSLLGVQGALLSHFIHPVYITSIILADPYQDCTVLSQILNDRLQLSPGDDMPALYGHQRVHCFEGPRVGPLETPPECSSLSLNWCSGDEMLELVNGALGMAAQDLATQGGHSRPSRLCKAAMLKYFRKVAQEMKRQDLEALPTYHEAKVQVEAYQRAKCQMCVQLSLQDLGKWPQKQLVDLFEG</sequence>
<keyword evidence="3" id="KW-1003">Cell membrane</keyword>